<sequence length="754" mass="81010">MDTKPSVAPAPSLLGIQPLTAILTFVLIVAVLYLGRGIFVPLVLAVLLAFALGPVVHSLRRVGTPHIVAVIASVLAVITLISGVAYLAFSQMLSLASDLPRYQATISEKLRMLQETLGGGQVIDRLVSTIERLGAQVEANAESLAEQGPEPIQVVIADDGMGSLETAQAVFFSIIGPLASVLIVTIFVIFLLLEREELRDRFLKLASRGDLRASTEAMNEASARVGRYLLAQATISAGYGTLFGAGLLVLGVPNAILWGLLASVFRYIPFVGTLMIATIPILLSIAVDPGWTMLFGVIGLYLVLEIVSNNIIEPRLYGTSTGLTPLAVLVAAMFWATLWGPIGLIVSMPLTVCIVVMARYVPGLGFIETILGSAPVLLPQERFYQRLISGNVEEAIELADREIEKDGVAAFYDDIAVPALRLAEADIAGDLADPSHRHRVVETLAEVLDDIAEAAPGTVEDSTRVRIFGGKTELDQAMAFMVAERVRARGFSAQVMAPVALRKEGIAQMDLSQTDVACLCYLGEKPDVYARYAARRLKRIRPEMVVVAGYFHPDYDAGQRDGGADEIDVLAHSIGLAEHAIALALGDNDEPVADDSGGVPHLRLSARAISDQAAADPDIARSLRRLARSAKTTVAMVTVVPLSDSARDELKRSHAEHLAHAVLERSGTLIIDDLQHSPYAHLRSVVESGVRAYAGVPIPLGDGQLGAVLAIFDQEPRLYDEAQIDLLEKASLPITREVRDILVRRAAEEKEVID</sequence>
<feature type="domain" description="GAF" evidence="9">
    <location>
        <begin position="643"/>
        <end position="730"/>
    </location>
</feature>
<evidence type="ECO:0000256" key="5">
    <source>
        <dbReference type="ARBA" id="ARBA00022692"/>
    </source>
</evidence>
<dbReference type="PANTHER" id="PTHR21716:SF53">
    <property type="entry name" value="PERMEASE PERM-RELATED"/>
    <property type="match status" value="1"/>
</dbReference>
<protein>
    <submittedName>
        <fullName evidence="10">AI-2E family transporter</fullName>
    </submittedName>
</protein>
<evidence type="ECO:0000256" key="8">
    <source>
        <dbReference type="SAM" id="Phobius"/>
    </source>
</evidence>
<evidence type="ECO:0000256" key="2">
    <source>
        <dbReference type="ARBA" id="ARBA00009773"/>
    </source>
</evidence>
<evidence type="ECO:0000259" key="9">
    <source>
        <dbReference type="Pfam" id="PF01590"/>
    </source>
</evidence>
<feature type="transmembrane region" description="Helical" evidence="8">
    <location>
        <begin position="12"/>
        <end position="32"/>
    </location>
</feature>
<comment type="similarity">
    <text evidence="2">Belongs to the autoinducer-2 exporter (AI-2E) (TC 2.A.86) family.</text>
</comment>
<dbReference type="InterPro" id="IPR002549">
    <property type="entry name" value="AI-2E-like"/>
</dbReference>
<evidence type="ECO:0000256" key="6">
    <source>
        <dbReference type="ARBA" id="ARBA00022989"/>
    </source>
</evidence>
<dbReference type="EMBL" id="CP107716">
    <property type="protein sequence ID" value="UYQ72999.1"/>
    <property type="molecule type" value="Genomic_DNA"/>
</dbReference>
<dbReference type="InterPro" id="IPR003018">
    <property type="entry name" value="GAF"/>
</dbReference>
<dbReference type="RefSeq" id="WP_264226593.1">
    <property type="nucleotide sequence ID" value="NZ_CP107716.1"/>
</dbReference>
<gene>
    <name evidence="10" type="ORF">OF122_04320</name>
</gene>
<keyword evidence="6 8" id="KW-1133">Transmembrane helix</keyword>
<dbReference type="Proteomes" id="UP001163882">
    <property type="component" value="Chromosome"/>
</dbReference>
<feature type="transmembrane region" description="Helical" evidence="8">
    <location>
        <begin position="169"/>
        <end position="193"/>
    </location>
</feature>
<dbReference type="PANTHER" id="PTHR21716">
    <property type="entry name" value="TRANSMEMBRANE PROTEIN"/>
    <property type="match status" value="1"/>
</dbReference>
<feature type="transmembrane region" description="Helical" evidence="8">
    <location>
        <begin position="237"/>
        <end position="261"/>
    </location>
</feature>
<keyword evidence="4" id="KW-1003">Cell membrane</keyword>
<feature type="transmembrane region" description="Helical" evidence="8">
    <location>
        <begin position="68"/>
        <end position="89"/>
    </location>
</feature>
<keyword evidence="3" id="KW-0813">Transport</keyword>
<evidence type="ECO:0000313" key="10">
    <source>
        <dbReference type="EMBL" id="UYQ72999.1"/>
    </source>
</evidence>
<name>A0ABY6IU88_9HYPH</name>
<comment type="subcellular location">
    <subcellularLocation>
        <location evidence="1">Cell membrane</location>
        <topology evidence="1">Multi-pass membrane protein</topology>
    </subcellularLocation>
</comment>
<evidence type="ECO:0000256" key="4">
    <source>
        <dbReference type="ARBA" id="ARBA00022475"/>
    </source>
</evidence>
<organism evidence="10 11">
    <name type="scientific">Pelagibacterium flavum</name>
    <dbReference type="NCBI Taxonomy" id="2984530"/>
    <lineage>
        <taxon>Bacteria</taxon>
        <taxon>Pseudomonadati</taxon>
        <taxon>Pseudomonadota</taxon>
        <taxon>Alphaproteobacteria</taxon>
        <taxon>Hyphomicrobiales</taxon>
        <taxon>Devosiaceae</taxon>
        <taxon>Pelagibacterium</taxon>
    </lineage>
</organism>
<reference evidence="10" key="1">
    <citation type="submission" date="2022-10" db="EMBL/GenBank/DDBJ databases">
        <title>YIM 151497 complete genome.</title>
        <authorList>
            <person name="Chen X."/>
        </authorList>
    </citation>
    <scope>NUCLEOTIDE SEQUENCE</scope>
    <source>
        <strain evidence="10">YIM 151497</strain>
    </source>
</reference>
<evidence type="ECO:0000256" key="7">
    <source>
        <dbReference type="ARBA" id="ARBA00023136"/>
    </source>
</evidence>
<evidence type="ECO:0000313" key="11">
    <source>
        <dbReference type="Proteomes" id="UP001163882"/>
    </source>
</evidence>
<feature type="transmembrane region" description="Helical" evidence="8">
    <location>
        <begin position="38"/>
        <end position="56"/>
    </location>
</feature>
<dbReference type="SUPFAM" id="SSF55781">
    <property type="entry name" value="GAF domain-like"/>
    <property type="match status" value="1"/>
</dbReference>
<evidence type="ECO:0000256" key="1">
    <source>
        <dbReference type="ARBA" id="ARBA00004651"/>
    </source>
</evidence>
<evidence type="ECO:0000256" key="3">
    <source>
        <dbReference type="ARBA" id="ARBA00022448"/>
    </source>
</evidence>
<proteinExistence type="inferred from homology"/>
<dbReference type="InterPro" id="IPR029016">
    <property type="entry name" value="GAF-like_dom_sf"/>
</dbReference>
<keyword evidence="7 8" id="KW-0472">Membrane</keyword>
<dbReference type="Gene3D" id="3.30.450.40">
    <property type="match status" value="1"/>
</dbReference>
<keyword evidence="5 8" id="KW-0812">Transmembrane</keyword>
<accession>A0ABY6IU88</accession>
<keyword evidence="11" id="KW-1185">Reference proteome</keyword>
<dbReference type="Pfam" id="PF01590">
    <property type="entry name" value="GAF"/>
    <property type="match status" value="1"/>
</dbReference>
<dbReference type="Pfam" id="PF01594">
    <property type="entry name" value="AI-2E_transport"/>
    <property type="match status" value="1"/>
</dbReference>